<dbReference type="PROSITE" id="PS51447">
    <property type="entry name" value="FDX_ACB"/>
    <property type="match status" value="1"/>
</dbReference>
<dbReference type="SUPFAM" id="SSF55681">
    <property type="entry name" value="Class II aaRS and biotin synthetases"/>
    <property type="match status" value="1"/>
</dbReference>
<keyword evidence="9" id="KW-1185">Reference proteome</keyword>
<evidence type="ECO:0000256" key="5">
    <source>
        <dbReference type="ARBA" id="ARBA00022917"/>
    </source>
</evidence>
<dbReference type="InterPro" id="IPR005121">
    <property type="entry name" value="Fdx_antiC-bd"/>
</dbReference>
<dbReference type="InterPro" id="IPR036690">
    <property type="entry name" value="Fdx_antiC-bd_sf"/>
</dbReference>
<reference evidence="8 9" key="1">
    <citation type="submission" date="2020-03" db="EMBL/GenBank/DDBJ databases">
        <title>Whole genome shotgun sequence of Phytohabitans flavus NBRC 107702.</title>
        <authorList>
            <person name="Komaki H."/>
            <person name="Tamura T."/>
        </authorList>
    </citation>
    <scope>NUCLEOTIDE SEQUENCE [LARGE SCALE GENOMIC DNA]</scope>
    <source>
        <strain evidence="8 9">NBRC 107702</strain>
    </source>
</reference>
<dbReference type="GO" id="GO:0005524">
    <property type="term" value="F:ATP binding"/>
    <property type="evidence" value="ECO:0007669"/>
    <property type="project" value="UniProtKB-KW"/>
</dbReference>
<evidence type="ECO:0000256" key="1">
    <source>
        <dbReference type="ARBA" id="ARBA00008226"/>
    </source>
</evidence>
<accession>A0A6F8XIH0</accession>
<keyword evidence="4" id="KW-0067">ATP-binding</keyword>
<feature type="domain" description="FDX-ACB" evidence="7">
    <location>
        <begin position="247"/>
        <end position="354"/>
    </location>
</feature>
<dbReference type="GO" id="GO:0006412">
    <property type="term" value="P:translation"/>
    <property type="evidence" value="ECO:0007669"/>
    <property type="project" value="UniProtKB-KW"/>
</dbReference>
<comment type="similarity">
    <text evidence="1">Belongs to the class-II aminoacyl-tRNA synthetase family.</text>
</comment>
<dbReference type="AlphaFoldDB" id="A0A6F8XIH0"/>
<dbReference type="SUPFAM" id="SSF54991">
    <property type="entry name" value="Anticodon-binding domain of PheRS"/>
    <property type="match status" value="1"/>
</dbReference>
<dbReference type="GO" id="GO:0000049">
    <property type="term" value="F:tRNA binding"/>
    <property type="evidence" value="ECO:0007669"/>
    <property type="project" value="InterPro"/>
</dbReference>
<name>A0A6F8XIH0_9ACTN</name>
<reference evidence="8 9" key="2">
    <citation type="submission" date="2020-03" db="EMBL/GenBank/DDBJ databases">
        <authorList>
            <person name="Ichikawa N."/>
            <person name="Kimura A."/>
            <person name="Kitahashi Y."/>
            <person name="Uohara A."/>
        </authorList>
    </citation>
    <scope>NUCLEOTIDE SEQUENCE [LARGE SCALE GENOMIC DNA]</scope>
    <source>
        <strain evidence="8 9">NBRC 107702</strain>
    </source>
</reference>
<dbReference type="RefSeq" id="WP_173032666.1">
    <property type="nucleotide sequence ID" value="NZ_AP022870.1"/>
</dbReference>
<dbReference type="EMBL" id="AP022870">
    <property type="protein sequence ID" value="BCB73591.1"/>
    <property type="molecule type" value="Genomic_DNA"/>
</dbReference>
<protein>
    <recommendedName>
        <fullName evidence="7">FDX-ACB domain-containing protein</fullName>
    </recommendedName>
</protein>
<dbReference type="Gene3D" id="3.30.70.380">
    <property type="entry name" value="Ferrodoxin-fold anticodon-binding domain"/>
    <property type="match status" value="1"/>
</dbReference>
<keyword evidence="5" id="KW-0648">Protein biosynthesis</keyword>
<organism evidence="8 9">
    <name type="scientific">Phytohabitans flavus</name>
    <dbReference type="NCBI Taxonomy" id="1076124"/>
    <lineage>
        <taxon>Bacteria</taxon>
        <taxon>Bacillati</taxon>
        <taxon>Actinomycetota</taxon>
        <taxon>Actinomycetes</taxon>
        <taxon>Micromonosporales</taxon>
        <taxon>Micromonosporaceae</taxon>
    </lineage>
</organism>
<evidence type="ECO:0000256" key="2">
    <source>
        <dbReference type="ARBA" id="ARBA00022598"/>
    </source>
</evidence>
<dbReference type="SMART" id="SM00896">
    <property type="entry name" value="FDX-ACB"/>
    <property type="match status" value="1"/>
</dbReference>
<evidence type="ECO:0000259" key="7">
    <source>
        <dbReference type="PROSITE" id="PS51447"/>
    </source>
</evidence>
<evidence type="ECO:0000256" key="6">
    <source>
        <dbReference type="ARBA" id="ARBA00023146"/>
    </source>
</evidence>
<evidence type="ECO:0000256" key="4">
    <source>
        <dbReference type="ARBA" id="ARBA00022840"/>
    </source>
</evidence>
<dbReference type="Proteomes" id="UP000502508">
    <property type="component" value="Chromosome"/>
</dbReference>
<dbReference type="Pfam" id="PF01409">
    <property type="entry name" value="tRNA-synt_2d"/>
    <property type="match status" value="1"/>
</dbReference>
<evidence type="ECO:0000256" key="3">
    <source>
        <dbReference type="ARBA" id="ARBA00022741"/>
    </source>
</evidence>
<evidence type="ECO:0000313" key="9">
    <source>
        <dbReference type="Proteomes" id="UP000502508"/>
    </source>
</evidence>
<keyword evidence="2" id="KW-0436">Ligase</keyword>
<dbReference type="InterPro" id="IPR002319">
    <property type="entry name" value="Phenylalanyl-tRNA_Synthase"/>
</dbReference>
<proteinExistence type="inferred from homology"/>
<dbReference type="GO" id="GO:0043039">
    <property type="term" value="P:tRNA aminoacylation"/>
    <property type="evidence" value="ECO:0007669"/>
    <property type="project" value="InterPro"/>
</dbReference>
<keyword evidence="3" id="KW-0547">Nucleotide-binding</keyword>
<sequence length="354" mass="38878">MTPDELSAALSLRDLTDPEAGEHAMQHVVSAIEYALARAWVIPVRRDPGPRIVSVTDNYDRLRYSPEAVTRDSRYSRYLDGERMFRSHTTARIPALLDANALPDVLLSVPGVCYRRDVIDHRHVGEPHQLDLWRIRRSGPPLTEADLVHMIGLVVAAVLPGLPWRTQPNTHPYTLAGREIYVGDVEIGECGLAHPEVTGGASGLAMGLGLDRLVMLAKGVDDIRLLRSADPRVAAQMGDLSPYRPVSTMPPTHRDLSLAVAGDLDAELLGDRVRDLLGPDAAAVEEIVVRSETGYAELPDSARARMGLRPGQKNVLLRVVLRDLTRTLTAAEANALRDRIYAGLHEGEVYEWAT</sequence>
<gene>
    <name evidence="8" type="ORF">Pflav_000010</name>
</gene>
<dbReference type="InterPro" id="IPR045864">
    <property type="entry name" value="aa-tRNA-synth_II/BPL/LPL"/>
</dbReference>
<dbReference type="Gene3D" id="3.30.930.10">
    <property type="entry name" value="Bira Bifunctional Protein, Domain 2"/>
    <property type="match status" value="1"/>
</dbReference>
<dbReference type="KEGG" id="pfla:Pflav_000010"/>
<evidence type="ECO:0000313" key="8">
    <source>
        <dbReference type="EMBL" id="BCB73591.1"/>
    </source>
</evidence>
<keyword evidence="6" id="KW-0030">Aminoacyl-tRNA synthetase</keyword>
<dbReference type="GO" id="GO:0004812">
    <property type="term" value="F:aminoacyl-tRNA ligase activity"/>
    <property type="evidence" value="ECO:0007669"/>
    <property type="project" value="UniProtKB-KW"/>
</dbReference>